<accession>A0ABR6UCB0</accession>
<keyword evidence="2" id="KW-0472">Membrane</keyword>
<protein>
    <recommendedName>
        <fullName evidence="5">DUF3592 domain-containing protein</fullName>
    </recommendedName>
</protein>
<proteinExistence type="predicted"/>
<feature type="transmembrane region" description="Helical" evidence="2">
    <location>
        <begin position="33"/>
        <end position="55"/>
    </location>
</feature>
<evidence type="ECO:0008006" key="5">
    <source>
        <dbReference type="Google" id="ProtNLM"/>
    </source>
</evidence>
<keyword evidence="2" id="KW-0812">Transmembrane</keyword>
<dbReference type="RefSeq" id="WP_186347280.1">
    <property type="nucleotide sequence ID" value="NZ_BMMR01000001.1"/>
</dbReference>
<evidence type="ECO:0000313" key="3">
    <source>
        <dbReference type="EMBL" id="MBC2962086.1"/>
    </source>
</evidence>
<keyword evidence="4" id="KW-1185">Reference proteome</keyword>
<reference evidence="3 4" key="1">
    <citation type="submission" date="2020-08" db="EMBL/GenBank/DDBJ databases">
        <title>novel species in genus Nocardioides.</title>
        <authorList>
            <person name="Zhang G."/>
        </authorList>
    </citation>
    <scope>NUCLEOTIDE SEQUENCE [LARGE SCALE GENOMIC DNA]</scope>
    <source>
        <strain evidence="3 4">SC8A-24</strain>
    </source>
</reference>
<feature type="transmembrane region" description="Helical" evidence="2">
    <location>
        <begin position="182"/>
        <end position="209"/>
    </location>
</feature>
<comment type="caution">
    <text evidence="3">The sequence shown here is derived from an EMBL/GenBank/DDBJ whole genome shotgun (WGS) entry which is preliminary data.</text>
</comment>
<sequence>MTTPPAPPPPPPYAAGPAGPAGPDPRRPRPSGWWFALGGALLLGAVAAGVGLLVWTLSSFMKTDATVPADGTAHPVAVGTGGDRVLWFPAGVPVSCEVVDTGIGTGSGTGSGTGDGAAPGSEVPLGPVTGTFEKSDGDGDWFAARRFDPGSGELDVTCTSPGATPDVQVGPAPDLGGFLGSIALTIGVPLALGLTGLVVLIVTAVRWAAGRPRD</sequence>
<gene>
    <name evidence="3" type="ORF">H7344_17475</name>
</gene>
<name>A0ABR6UCB0_9ACTN</name>
<feature type="region of interest" description="Disordered" evidence="1">
    <location>
        <begin position="1"/>
        <end position="27"/>
    </location>
</feature>
<organism evidence="3 4">
    <name type="scientific">Nocardioides deserti</name>
    <dbReference type="NCBI Taxonomy" id="1588644"/>
    <lineage>
        <taxon>Bacteria</taxon>
        <taxon>Bacillati</taxon>
        <taxon>Actinomycetota</taxon>
        <taxon>Actinomycetes</taxon>
        <taxon>Propionibacteriales</taxon>
        <taxon>Nocardioidaceae</taxon>
        <taxon>Nocardioides</taxon>
    </lineage>
</organism>
<evidence type="ECO:0000256" key="1">
    <source>
        <dbReference type="SAM" id="MobiDB-lite"/>
    </source>
</evidence>
<dbReference type="EMBL" id="JACMYC010000016">
    <property type="protein sequence ID" value="MBC2962086.1"/>
    <property type="molecule type" value="Genomic_DNA"/>
</dbReference>
<evidence type="ECO:0000313" key="4">
    <source>
        <dbReference type="Proteomes" id="UP000604001"/>
    </source>
</evidence>
<dbReference type="Proteomes" id="UP000604001">
    <property type="component" value="Unassembled WGS sequence"/>
</dbReference>
<keyword evidence="2" id="KW-1133">Transmembrane helix</keyword>
<feature type="compositionally biased region" description="Pro residues" evidence="1">
    <location>
        <begin position="1"/>
        <end position="14"/>
    </location>
</feature>
<evidence type="ECO:0000256" key="2">
    <source>
        <dbReference type="SAM" id="Phobius"/>
    </source>
</evidence>